<keyword evidence="6" id="KW-0744">Spermatogenesis</keyword>
<feature type="compositionally biased region" description="Polar residues" evidence="15">
    <location>
        <begin position="23"/>
        <end position="45"/>
    </location>
</feature>
<dbReference type="Pfam" id="PF00538">
    <property type="entry name" value="Linker_histone"/>
    <property type="match status" value="1"/>
</dbReference>
<keyword evidence="10 14" id="KW-0539">Nucleus</keyword>
<dbReference type="Proteomes" id="UP001152836">
    <property type="component" value="Unassembled WGS sequence"/>
</dbReference>
<evidence type="ECO:0000256" key="13">
    <source>
        <dbReference type="ARBA" id="ARBA00081945"/>
    </source>
</evidence>
<keyword evidence="18" id="KW-1185">Reference proteome</keyword>
<comment type="similarity">
    <text evidence="14">Belongs to the histone H1/H5 family.</text>
</comment>
<protein>
    <recommendedName>
        <fullName evidence="12">Histone H1.9</fullName>
    </recommendedName>
    <alternativeName>
        <fullName evidence="13">Spermatid-specific linker histone H1-like protein</fullName>
    </alternativeName>
</protein>
<dbReference type="GO" id="GO:0000786">
    <property type="term" value="C:nucleosome"/>
    <property type="evidence" value="ECO:0007669"/>
    <property type="project" value="InterPro"/>
</dbReference>
<feature type="compositionally biased region" description="Basic residues" evidence="15">
    <location>
        <begin position="120"/>
        <end position="148"/>
    </location>
</feature>
<dbReference type="InterPro" id="IPR036388">
    <property type="entry name" value="WH-like_DNA-bd_sf"/>
</dbReference>
<evidence type="ECO:0000256" key="3">
    <source>
        <dbReference type="ARBA" id="ARBA00022553"/>
    </source>
</evidence>
<proteinExistence type="inferred from homology"/>
<evidence type="ECO:0000256" key="5">
    <source>
        <dbReference type="ARBA" id="ARBA00022853"/>
    </source>
</evidence>
<keyword evidence="2" id="KW-0217">Developmental protein</keyword>
<dbReference type="GO" id="GO:0006334">
    <property type="term" value="P:nucleosome assembly"/>
    <property type="evidence" value="ECO:0007669"/>
    <property type="project" value="InterPro"/>
</dbReference>
<feature type="domain" description="H15" evidence="16">
    <location>
        <begin position="45"/>
        <end position="118"/>
    </location>
</feature>
<dbReference type="InterPro" id="IPR005819">
    <property type="entry name" value="H1/H5"/>
</dbReference>
<dbReference type="InterPro" id="IPR036390">
    <property type="entry name" value="WH_DNA-bd_sf"/>
</dbReference>
<dbReference type="GO" id="GO:0005634">
    <property type="term" value="C:nucleus"/>
    <property type="evidence" value="ECO:0007669"/>
    <property type="project" value="UniProtKB-SubCell"/>
</dbReference>
<evidence type="ECO:0000256" key="12">
    <source>
        <dbReference type="ARBA" id="ARBA00073461"/>
    </source>
</evidence>
<dbReference type="FunFam" id="1.10.10.10:FF:000724">
    <property type="entry name" value="Histone H1-like protein in spermatids 1"/>
    <property type="match status" value="1"/>
</dbReference>
<dbReference type="PRINTS" id="PR00624">
    <property type="entry name" value="HISTONEH5"/>
</dbReference>
<evidence type="ECO:0000313" key="17">
    <source>
        <dbReference type="EMBL" id="CAH6775936.1"/>
    </source>
</evidence>
<dbReference type="SMART" id="SM00526">
    <property type="entry name" value="H15"/>
    <property type="match status" value="1"/>
</dbReference>
<keyword evidence="1 14" id="KW-0158">Chromosome</keyword>
<comment type="subcellular location">
    <subcellularLocation>
        <location evidence="14">Nucleus</location>
    </subcellularLocation>
</comment>
<evidence type="ECO:0000256" key="10">
    <source>
        <dbReference type="ARBA" id="ARBA00023242"/>
    </source>
</evidence>
<evidence type="ECO:0000256" key="15">
    <source>
        <dbReference type="SAM" id="MobiDB-lite"/>
    </source>
</evidence>
<keyword evidence="9" id="KW-0804">Transcription</keyword>
<dbReference type="SUPFAM" id="SSF46785">
    <property type="entry name" value="Winged helix' DNA-binding domain"/>
    <property type="match status" value="1"/>
</dbReference>
<evidence type="ECO:0000256" key="11">
    <source>
        <dbReference type="ARBA" id="ARBA00055987"/>
    </source>
</evidence>
<evidence type="ECO:0000256" key="1">
    <source>
        <dbReference type="ARBA" id="ARBA00022454"/>
    </source>
</evidence>
<dbReference type="InterPro" id="IPR005818">
    <property type="entry name" value="Histone_H1/H5_H15"/>
</dbReference>
<dbReference type="Gene3D" id="1.10.10.10">
    <property type="entry name" value="Winged helix-like DNA-binding domain superfamily/Winged helix DNA-binding domain"/>
    <property type="match status" value="1"/>
</dbReference>
<feature type="compositionally biased region" description="Basic residues" evidence="15">
    <location>
        <begin position="157"/>
        <end position="175"/>
    </location>
</feature>
<dbReference type="EMBL" id="CALSGD010000036">
    <property type="protein sequence ID" value="CAH6775936.1"/>
    <property type="molecule type" value="Genomic_DNA"/>
</dbReference>
<keyword evidence="7" id="KW-0805">Transcription regulation</keyword>
<dbReference type="GO" id="GO:0003677">
    <property type="term" value="F:DNA binding"/>
    <property type="evidence" value="ECO:0007669"/>
    <property type="project" value="UniProtKB-KW"/>
</dbReference>
<dbReference type="AlphaFoldDB" id="A0AAU9YM97"/>
<sequence length="175" mass="19244">MQRDTPLVSPSAAPNAVVAVDQDASTSGDPSKSETGSPTSPQTLRKPSMSAVILKAVADKGVHSRVSLAALKKALTTTGYNMTHNSWRFKRALQNLLKKGMLKQVTGRGASGSFRLGKKQAFKPKRKAKRRQRKVRRQKPGQRRRRSGPRQSSPGSRKSRNRLLKGARRVAKGRH</sequence>
<evidence type="ECO:0000256" key="2">
    <source>
        <dbReference type="ARBA" id="ARBA00022473"/>
    </source>
</evidence>
<gene>
    <name evidence="17" type="primary">Hils1</name>
    <name evidence="17" type="ORF">PHOROB_LOCUS128</name>
</gene>
<evidence type="ECO:0000259" key="16">
    <source>
        <dbReference type="PROSITE" id="PS51504"/>
    </source>
</evidence>
<dbReference type="GO" id="GO:0030154">
    <property type="term" value="P:cell differentiation"/>
    <property type="evidence" value="ECO:0007669"/>
    <property type="project" value="UniProtKB-KW"/>
</dbReference>
<reference evidence="17" key="1">
    <citation type="submission" date="2022-06" db="EMBL/GenBank/DDBJ databases">
        <authorList>
            <person name="Andreotti S."/>
            <person name="Wyler E."/>
        </authorList>
    </citation>
    <scope>NUCLEOTIDE SEQUENCE</scope>
</reference>
<keyword evidence="5" id="KW-0156">Chromatin regulator</keyword>
<dbReference type="GO" id="GO:0007283">
    <property type="term" value="P:spermatogenesis"/>
    <property type="evidence" value="ECO:0007669"/>
    <property type="project" value="UniProtKB-KW"/>
</dbReference>
<evidence type="ECO:0000256" key="14">
    <source>
        <dbReference type="RuleBase" id="RU003894"/>
    </source>
</evidence>
<evidence type="ECO:0000256" key="9">
    <source>
        <dbReference type="ARBA" id="ARBA00023163"/>
    </source>
</evidence>
<feature type="region of interest" description="Disordered" evidence="15">
    <location>
        <begin position="1"/>
        <end position="46"/>
    </location>
</feature>
<comment type="function">
    <text evidence="11">DNA-binding protein that may be implicated in chromatin remodeling and/or transcriptional regulation during spermiogenesis, the process of spermatid maturation into spermatozoa.</text>
</comment>
<comment type="caution">
    <text evidence="17">The sequence shown here is derived from an EMBL/GenBank/DDBJ whole genome shotgun (WGS) entry which is preliminary data.</text>
</comment>
<keyword evidence="8 14" id="KW-0238">DNA-binding</keyword>
<keyword evidence="3" id="KW-0597">Phosphoprotein</keyword>
<evidence type="ECO:0000256" key="8">
    <source>
        <dbReference type="ARBA" id="ARBA00023125"/>
    </source>
</evidence>
<organism evidence="17 18">
    <name type="scientific">Phodopus roborovskii</name>
    <name type="common">Roborovski's desert hamster</name>
    <name type="synonym">Cricetulus roborovskii</name>
    <dbReference type="NCBI Taxonomy" id="109678"/>
    <lineage>
        <taxon>Eukaryota</taxon>
        <taxon>Metazoa</taxon>
        <taxon>Chordata</taxon>
        <taxon>Craniata</taxon>
        <taxon>Vertebrata</taxon>
        <taxon>Euteleostomi</taxon>
        <taxon>Mammalia</taxon>
        <taxon>Eutheria</taxon>
        <taxon>Euarchontoglires</taxon>
        <taxon>Glires</taxon>
        <taxon>Rodentia</taxon>
        <taxon>Myomorpha</taxon>
        <taxon>Muroidea</taxon>
        <taxon>Cricetidae</taxon>
        <taxon>Cricetinae</taxon>
        <taxon>Phodopus</taxon>
    </lineage>
</organism>
<feature type="region of interest" description="Disordered" evidence="15">
    <location>
        <begin position="120"/>
        <end position="175"/>
    </location>
</feature>
<keyword evidence="4" id="KW-0221">Differentiation</keyword>
<name>A0AAU9YM97_PHORO</name>
<evidence type="ECO:0000256" key="6">
    <source>
        <dbReference type="ARBA" id="ARBA00022871"/>
    </source>
</evidence>
<feature type="compositionally biased region" description="Low complexity" evidence="15">
    <location>
        <begin position="8"/>
        <end position="20"/>
    </location>
</feature>
<accession>A0AAU9YM97</accession>
<evidence type="ECO:0000256" key="4">
    <source>
        <dbReference type="ARBA" id="ARBA00022782"/>
    </source>
</evidence>
<evidence type="ECO:0000256" key="7">
    <source>
        <dbReference type="ARBA" id="ARBA00023015"/>
    </source>
</evidence>
<evidence type="ECO:0000313" key="18">
    <source>
        <dbReference type="Proteomes" id="UP001152836"/>
    </source>
</evidence>
<dbReference type="PROSITE" id="PS51504">
    <property type="entry name" value="H15"/>
    <property type="match status" value="1"/>
</dbReference>
<dbReference type="GO" id="GO:0030527">
    <property type="term" value="F:structural constituent of chromatin"/>
    <property type="evidence" value="ECO:0007669"/>
    <property type="project" value="InterPro"/>
</dbReference>
<dbReference type="GO" id="GO:0030261">
    <property type="term" value="P:chromosome condensation"/>
    <property type="evidence" value="ECO:0007669"/>
    <property type="project" value="UniProtKB-ARBA"/>
</dbReference>